<proteinExistence type="predicted"/>
<dbReference type="EMBL" id="NOWI01000009">
    <property type="protein sequence ID" value="RFT43027.1"/>
    <property type="molecule type" value="Genomic_DNA"/>
</dbReference>
<dbReference type="Proteomes" id="UP000259211">
    <property type="component" value="Unassembled WGS sequence"/>
</dbReference>
<dbReference type="CDD" id="cd18879">
    <property type="entry name" value="NUDIX_Hydrolase"/>
    <property type="match status" value="1"/>
</dbReference>
<gene>
    <name evidence="3" type="ORF">CHT91_10525</name>
</gene>
<evidence type="ECO:0000256" key="1">
    <source>
        <dbReference type="ARBA" id="ARBA00001946"/>
    </source>
</evidence>
<evidence type="ECO:0000313" key="4">
    <source>
        <dbReference type="Proteomes" id="UP000259211"/>
    </source>
</evidence>
<dbReference type="STRING" id="33010.BFS79_10715"/>
<comment type="caution">
    <text evidence="3">The sequence shown here is derived from an EMBL/GenBank/DDBJ whole genome shotgun (WGS) entry which is preliminary data.</text>
</comment>
<dbReference type="AlphaFoldDB" id="A0A1B3Q353"/>
<dbReference type="PANTHER" id="PTHR43046:SF16">
    <property type="entry name" value="ADP-RIBOSE PYROPHOSPHATASE YJHB-RELATED"/>
    <property type="match status" value="1"/>
</dbReference>
<organism evidence="3 4">
    <name type="scientific">Cutibacterium avidum</name>
    <dbReference type="NCBI Taxonomy" id="33010"/>
    <lineage>
        <taxon>Bacteria</taxon>
        <taxon>Bacillati</taxon>
        <taxon>Actinomycetota</taxon>
        <taxon>Actinomycetes</taxon>
        <taxon>Propionibacteriales</taxon>
        <taxon>Propionibacteriaceae</taxon>
        <taxon>Cutibacterium</taxon>
    </lineage>
</organism>
<dbReference type="Pfam" id="PF00293">
    <property type="entry name" value="NUDIX"/>
    <property type="match status" value="1"/>
</dbReference>
<protein>
    <submittedName>
        <fullName evidence="3">NUDIX domain-containing protein</fullName>
    </submittedName>
</protein>
<evidence type="ECO:0000256" key="2">
    <source>
        <dbReference type="ARBA" id="ARBA00022801"/>
    </source>
</evidence>
<dbReference type="OrthoDB" id="9814308at2"/>
<dbReference type="InterPro" id="IPR020084">
    <property type="entry name" value="NUDIX_hydrolase_CS"/>
</dbReference>
<accession>A0A1B3Q353</accession>
<dbReference type="PROSITE" id="PS00893">
    <property type="entry name" value="NUDIX_BOX"/>
    <property type="match status" value="1"/>
</dbReference>
<comment type="cofactor">
    <cofactor evidence="1">
        <name>Mg(2+)</name>
        <dbReference type="ChEBI" id="CHEBI:18420"/>
    </cofactor>
</comment>
<dbReference type="SUPFAM" id="SSF55811">
    <property type="entry name" value="Nudix"/>
    <property type="match status" value="1"/>
</dbReference>
<reference evidence="3 4" key="1">
    <citation type="submission" date="2017-07" db="EMBL/GenBank/DDBJ databases">
        <authorList>
            <person name="Sun Z.S."/>
            <person name="Albrecht U."/>
            <person name="Echele G."/>
            <person name="Lee C.C."/>
        </authorList>
    </citation>
    <scope>NUCLEOTIDE SEQUENCE [LARGE SCALE GENOMIC DNA]</scope>
    <source>
        <strain evidence="3 4">P16-029</strain>
    </source>
</reference>
<dbReference type="PANTHER" id="PTHR43046">
    <property type="entry name" value="GDP-MANNOSE MANNOSYL HYDROLASE"/>
    <property type="match status" value="1"/>
</dbReference>
<name>A0A1B3Q353_9ACTN</name>
<dbReference type="PROSITE" id="PS51462">
    <property type="entry name" value="NUDIX"/>
    <property type="match status" value="1"/>
</dbReference>
<dbReference type="Gene3D" id="3.90.79.10">
    <property type="entry name" value="Nucleoside Triphosphate Pyrophosphohydrolase"/>
    <property type="match status" value="1"/>
</dbReference>
<sequence>MATPQFIVDLRRHIGHDPLWLSGSSAVVLRQGPRGPQVLLVKRADTGAWTPVCGIIEPGERPDEAILREIREETGVTAEIVRLVRVNVAAPIIYPNGDRCQFLDHDFLCRWISGQPRVGDDESSQTGFFDVDDLPEMAPRHRRRIETALHSSNHVIFSSDGDDDGALREETP</sequence>
<dbReference type="RefSeq" id="WP_069103031.1">
    <property type="nucleotide sequence ID" value="NZ_CP016954.1"/>
</dbReference>
<dbReference type="GO" id="GO:0016787">
    <property type="term" value="F:hydrolase activity"/>
    <property type="evidence" value="ECO:0007669"/>
    <property type="project" value="UniProtKB-KW"/>
</dbReference>
<keyword evidence="2" id="KW-0378">Hydrolase</keyword>
<dbReference type="InterPro" id="IPR000086">
    <property type="entry name" value="NUDIX_hydrolase_dom"/>
</dbReference>
<dbReference type="InterPro" id="IPR015797">
    <property type="entry name" value="NUDIX_hydrolase-like_dom_sf"/>
</dbReference>
<evidence type="ECO:0000313" key="3">
    <source>
        <dbReference type="EMBL" id="RFT43027.1"/>
    </source>
</evidence>